<evidence type="ECO:0000313" key="2">
    <source>
        <dbReference type="EMBL" id="MDK8361563.1"/>
    </source>
</evidence>
<dbReference type="RefSeq" id="WP_285045841.1">
    <property type="nucleotide sequence ID" value="NZ_JASOLC010000019.1"/>
</dbReference>
<comment type="caution">
    <text evidence="2">The sequence shown here is derived from an EMBL/GenBank/DDBJ whole genome shotgun (WGS) entry which is preliminary data.</text>
</comment>
<name>A0AAW6ZGN8_NEIMU</name>
<evidence type="ECO:0000259" key="1">
    <source>
        <dbReference type="Pfam" id="PF13391"/>
    </source>
</evidence>
<proteinExistence type="predicted"/>
<feature type="domain" description="HNH nuclease" evidence="1">
    <location>
        <begin position="160"/>
        <end position="212"/>
    </location>
</feature>
<gene>
    <name evidence="2" type="ORF">QP792_05010</name>
</gene>
<evidence type="ECO:0000313" key="3">
    <source>
        <dbReference type="Proteomes" id="UP001240589"/>
    </source>
</evidence>
<dbReference type="Pfam" id="PF13391">
    <property type="entry name" value="HNH_2"/>
    <property type="match status" value="1"/>
</dbReference>
<dbReference type="GO" id="GO:0004519">
    <property type="term" value="F:endonuclease activity"/>
    <property type="evidence" value="ECO:0007669"/>
    <property type="project" value="UniProtKB-KW"/>
</dbReference>
<keyword evidence="2" id="KW-0540">Nuclease</keyword>
<dbReference type="Proteomes" id="UP001240589">
    <property type="component" value="Unassembled WGS sequence"/>
</dbReference>
<sequence length="261" mass="30427">MAKTKYSARINGEHIDGTIEIIKRIVLHLHDMGKTQFKVKDVDEQIEELKNQWQITPDYNDDTHASLHVLSVNSNSRKHYHESMHQDFLWWKKGGIFELYKPTNFQINSTQSLEQDLSKLKEQLASEIEPEKRTEIETLIKARQGQGRFRQKLLELYPSCPLTGLDIQPLLIASHIKPWSKCNDKERLDPFNGLMLAPNIDALFDSGLITFETDGTIKISPKIDPGNQKRLGIFPDMQLKIEPESEKYFEYHRNHVFQKEE</sequence>
<protein>
    <submittedName>
        <fullName evidence="2">HNH endonuclease</fullName>
    </submittedName>
</protein>
<keyword evidence="2" id="KW-0378">Hydrolase</keyword>
<dbReference type="AlphaFoldDB" id="A0AAW6ZGN8"/>
<reference evidence="2" key="1">
    <citation type="submission" date="2023-05" db="EMBL/GenBank/DDBJ databases">
        <title>Genomic Catalog of Human Bladder Bacteria.</title>
        <authorList>
            <person name="Du J."/>
        </authorList>
    </citation>
    <scope>NUCLEOTIDE SEQUENCE</scope>
    <source>
        <strain evidence="2">UMB7974B</strain>
    </source>
</reference>
<dbReference type="InterPro" id="IPR003615">
    <property type="entry name" value="HNH_nuc"/>
</dbReference>
<keyword evidence="2" id="KW-0255">Endonuclease</keyword>
<organism evidence="2 3">
    <name type="scientific">Neisseria mucosa</name>
    <dbReference type="NCBI Taxonomy" id="488"/>
    <lineage>
        <taxon>Bacteria</taxon>
        <taxon>Pseudomonadati</taxon>
        <taxon>Pseudomonadota</taxon>
        <taxon>Betaproteobacteria</taxon>
        <taxon>Neisseriales</taxon>
        <taxon>Neisseriaceae</taxon>
        <taxon>Neisseria</taxon>
    </lineage>
</organism>
<dbReference type="EMBL" id="JASPBL010000019">
    <property type="protein sequence ID" value="MDK8361563.1"/>
    <property type="molecule type" value="Genomic_DNA"/>
</dbReference>
<accession>A0AAW6ZGN8</accession>